<evidence type="ECO:0000256" key="1">
    <source>
        <dbReference type="SAM" id="MobiDB-lite"/>
    </source>
</evidence>
<name>A0A328DB95_9ASTE</name>
<feature type="compositionally biased region" description="Basic residues" evidence="1">
    <location>
        <begin position="291"/>
        <end position="307"/>
    </location>
</feature>
<feature type="region of interest" description="Disordered" evidence="1">
    <location>
        <begin position="17"/>
        <end position="68"/>
    </location>
</feature>
<feature type="compositionally biased region" description="Acidic residues" evidence="1">
    <location>
        <begin position="319"/>
        <end position="413"/>
    </location>
</feature>
<gene>
    <name evidence="2" type="ORF">DM860_016747</name>
</gene>
<sequence length="429" mass="47786">MWQSSLKAGICEEVYGSPALQLQQPHPSSSSSGSPTPPAPAPADLRKPKHLPNQNYYETQLPDPKEKDEYHIPSILSPFYELKKRSFRARSKSKKDGSLRFCLDWTIYGSIQASFPSLTNSDHRPPQQASVTPSVPAKSSSDEEGRCREASQRLRMWGVQRASSAPAKIAAKVSRRQAGDDVWAATPAIYAISAMSLFTTQSPTRVAGSSALAVGSNNVNEHSSRSHCHCLGIYMVSALVCTQDSDADTIRGIIDLKKRMDGLEVKIDEINKLLVEVLMKLNSTDVGRQKSNGRRRRSVRSQRQKRERTKDVVSTASDGESEEEKEEASEEDEEESEEVDESEEAAEEDEEKTDVKEDEEETAAEEDEDETWENEEDTVENEEETEETGENEEETALGENEDNAAEQNEDEDTTVEKSHNDSDEAHAEK</sequence>
<feature type="compositionally biased region" description="Low complexity" evidence="1">
    <location>
        <begin position="17"/>
        <end position="34"/>
    </location>
</feature>
<evidence type="ECO:0000313" key="3">
    <source>
        <dbReference type="Proteomes" id="UP000249390"/>
    </source>
</evidence>
<feature type="region of interest" description="Disordered" evidence="1">
    <location>
        <begin position="118"/>
        <end position="147"/>
    </location>
</feature>
<keyword evidence="3" id="KW-1185">Reference proteome</keyword>
<dbReference type="EMBL" id="NQVE01000170">
    <property type="protein sequence ID" value="RAL42460.1"/>
    <property type="molecule type" value="Genomic_DNA"/>
</dbReference>
<feature type="compositionally biased region" description="Basic and acidic residues" evidence="1">
    <location>
        <begin position="414"/>
        <end position="429"/>
    </location>
</feature>
<feature type="region of interest" description="Disordered" evidence="1">
    <location>
        <begin position="286"/>
        <end position="429"/>
    </location>
</feature>
<reference evidence="2 3" key="1">
    <citation type="submission" date="2018-06" db="EMBL/GenBank/DDBJ databases">
        <title>The Genome of Cuscuta australis (Dodder) Provides Insight into the Evolution of Plant Parasitism.</title>
        <authorList>
            <person name="Liu H."/>
        </authorList>
    </citation>
    <scope>NUCLEOTIDE SEQUENCE [LARGE SCALE GENOMIC DNA]</scope>
    <source>
        <strain evidence="3">cv. Yunnan</strain>
        <tissue evidence="2">Vines</tissue>
    </source>
</reference>
<proteinExistence type="predicted"/>
<accession>A0A328DB95</accession>
<dbReference type="Proteomes" id="UP000249390">
    <property type="component" value="Unassembled WGS sequence"/>
</dbReference>
<dbReference type="AlphaFoldDB" id="A0A328DB95"/>
<evidence type="ECO:0000313" key="2">
    <source>
        <dbReference type="EMBL" id="RAL42460.1"/>
    </source>
</evidence>
<protein>
    <submittedName>
        <fullName evidence="2">Uncharacterized protein</fullName>
    </submittedName>
</protein>
<organism evidence="2 3">
    <name type="scientific">Cuscuta australis</name>
    <dbReference type="NCBI Taxonomy" id="267555"/>
    <lineage>
        <taxon>Eukaryota</taxon>
        <taxon>Viridiplantae</taxon>
        <taxon>Streptophyta</taxon>
        <taxon>Embryophyta</taxon>
        <taxon>Tracheophyta</taxon>
        <taxon>Spermatophyta</taxon>
        <taxon>Magnoliopsida</taxon>
        <taxon>eudicotyledons</taxon>
        <taxon>Gunneridae</taxon>
        <taxon>Pentapetalae</taxon>
        <taxon>asterids</taxon>
        <taxon>lamiids</taxon>
        <taxon>Solanales</taxon>
        <taxon>Convolvulaceae</taxon>
        <taxon>Cuscuteae</taxon>
        <taxon>Cuscuta</taxon>
        <taxon>Cuscuta subgen. Grammica</taxon>
        <taxon>Cuscuta sect. Cleistogrammica</taxon>
    </lineage>
</organism>
<feature type="compositionally biased region" description="Polar residues" evidence="1">
    <location>
        <begin position="127"/>
        <end position="139"/>
    </location>
</feature>
<comment type="caution">
    <text evidence="2">The sequence shown here is derived from an EMBL/GenBank/DDBJ whole genome shotgun (WGS) entry which is preliminary data.</text>
</comment>